<name>A0ABZ3IXW6_SPOA4</name>
<dbReference type="EMBL" id="CP155571">
    <property type="protein sequence ID" value="XFO70602.1"/>
    <property type="molecule type" value="Genomic_DNA"/>
</dbReference>
<gene>
    <name evidence="1" type="ORF">SPACI_006010</name>
</gene>
<evidence type="ECO:0000313" key="1">
    <source>
        <dbReference type="EMBL" id="XFO70602.1"/>
    </source>
</evidence>
<proteinExistence type="predicted"/>
<keyword evidence="2" id="KW-1185">Reference proteome</keyword>
<sequence length="49" mass="5646">MDDKPDDVNDNLTEEDLRILLNDLPNILKELEAWATNEAKSAQSKSLRY</sequence>
<dbReference type="RefSeq" id="WP_169716727.1">
    <property type="nucleotide sequence ID" value="NZ_CP155571.1"/>
</dbReference>
<accession>A0ABZ3IXW6</accession>
<evidence type="ECO:0000313" key="2">
    <source>
        <dbReference type="Proteomes" id="UP000216052"/>
    </source>
</evidence>
<reference evidence="1" key="1">
    <citation type="submission" date="2024-05" db="EMBL/GenBank/DDBJ databases">
        <title>Isolation and characterization of Sporomusa carbonis sp. nov., a carboxydotrophic hydrogenogen in the genus of Sporomusa isolated from a charcoal burning pile.</title>
        <authorList>
            <person name="Boeer T."/>
            <person name="Rosenbaum F."/>
            <person name="Eysell L."/>
            <person name="Mueller V."/>
            <person name="Daniel R."/>
            <person name="Poehlein A."/>
        </authorList>
    </citation>
    <scope>NUCLEOTIDE SEQUENCE [LARGE SCALE GENOMIC DNA]</scope>
    <source>
        <strain evidence="1">DSM 3132</strain>
    </source>
</reference>
<organism evidence="1 2">
    <name type="scientific">Sporomusa acidovorans (strain ATCC 49682 / DSM 3132 / Mol)</name>
    <dbReference type="NCBI Taxonomy" id="1123286"/>
    <lineage>
        <taxon>Bacteria</taxon>
        <taxon>Bacillati</taxon>
        <taxon>Bacillota</taxon>
        <taxon>Negativicutes</taxon>
        <taxon>Selenomonadales</taxon>
        <taxon>Sporomusaceae</taxon>
        <taxon>Sporomusa</taxon>
    </lineage>
</organism>
<dbReference type="Proteomes" id="UP000216052">
    <property type="component" value="Chromosome"/>
</dbReference>
<protein>
    <submittedName>
        <fullName evidence="1">Uncharacterized protein</fullName>
    </submittedName>
</protein>